<evidence type="ECO:0000313" key="14">
    <source>
        <dbReference type="Proteomes" id="UP000694700"/>
    </source>
</evidence>
<comment type="similarity">
    <text evidence="3">Belongs to the UQCC3 family.</text>
</comment>
<feature type="transmembrane region" description="Helical" evidence="11">
    <location>
        <begin position="6"/>
        <end position="27"/>
    </location>
</feature>
<evidence type="ECO:0000256" key="9">
    <source>
        <dbReference type="ARBA" id="ARBA00023136"/>
    </source>
</evidence>
<evidence type="ECO:0000256" key="5">
    <source>
        <dbReference type="ARBA" id="ARBA00022692"/>
    </source>
</evidence>
<dbReference type="Ensembl" id="ENSCCRT00015079476.1">
    <property type="protein sequence ID" value="ENSCCRP00015076979.1"/>
    <property type="gene ID" value="ENSCCRG00015031162.1"/>
</dbReference>
<evidence type="ECO:0000256" key="6">
    <source>
        <dbReference type="ARBA" id="ARBA00022792"/>
    </source>
</evidence>
<evidence type="ECO:0000256" key="11">
    <source>
        <dbReference type="SAM" id="Phobius"/>
    </source>
</evidence>
<evidence type="ECO:0000256" key="2">
    <source>
        <dbReference type="ARBA" id="ARBA00004434"/>
    </source>
</evidence>
<evidence type="ECO:0000256" key="7">
    <source>
        <dbReference type="ARBA" id="ARBA00022989"/>
    </source>
</evidence>
<protein>
    <recommendedName>
        <fullName evidence="4">Ubiquinol-cytochrome-c reductase complex assembly factor 3</fullName>
    </recommendedName>
</protein>
<dbReference type="Ensembl" id="ENSCCRT00020117204.1">
    <property type="protein sequence ID" value="ENSCCRP00020107298.1"/>
    <property type="gene ID" value="ENSCCRG00020048920.1"/>
</dbReference>
<evidence type="ECO:0000256" key="8">
    <source>
        <dbReference type="ARBA" id="ARBA00023128"/>
    </source>
</evidence>
<evidence type="ECO:0000256" key="10">
    <source>
        <dbReference type="ARBA" id="ARBA00023310"/>
    </source>
</evidence>
<dbReference type="AlphaFoldDB" id="A0A8C1X7Y1"/>
<dbReference type="PANTHER" id="PTHR36465:SF1">
    <property type="entry name" value="UBIQUINOL-CYTOCHROME-C REDUCTASE COMPLEX ASSEMBLY FACTOR 3"/>
    <property type="match status" value="1"/>
</dbReference>
<comment type="function">
    <text evidence="1">Required for the assembly of the ubiquinol-cytochrome c reductase complex (mitochondrial respiratory chain complex III or cytochrome b-c1 complex), mediating cytochrome b recruitment and probably stabilization within the complex. Thereby, plays an important role in ATP production by mitochondria. Cardiolipin-binding protein, it may also control the cardiolipin composition of mitochondria membranes and their morphology.</text>
</comment>
<keyword evidence="9 11" id="KW-0472">Membrane</keyword>
<dbReference type="Proteomes" id="UP000694700">
    <property type="component" value="Unplaced"/>
</dbReference>
<evidence type="ECO:0000256" key="3">
    <source>
        <dbReference type="ARBA" id="ARBA00006970"/>
    </source>
</evidence>
<evidence type="ECO:0000313" key="12">
    <source>
        <dbReference type="Ensembl" id="ENSCCRP00015076979.1"/>
    </source>
</evidence>
<name>A0A8C1X7Y1_CYPCA</name>
<evidence type="ECO:0000256" key="1">
    <source>
        <dbReference type="ARBA" id="ARBA00002879"/>
    </source>
</evidence>
<dbReference type="PANTHER" id="PTHR36465">
    <property type="entry name" value="UBIQUINOL-CYTOCHROME-C REDUCTASE COMPLEX ASSEMBLY FACTOR 3"/>
    <property type="match status" value="1"/>
</dbReference>
<accession>A0A8C1X7Y1</accession>
<dbReference type="Proteomes" id="UP000694427">
    <property type="component" value="Unplaced"/>
</dbReference>
<keyword evidence="5 11" id="KW-0812">Transmembrane</keyword>
<keyword evidence="7 11" id="KW-1133">Transmembrane helix</keyword>
<dbReference type="GO" id="GO:0006754">
    <property type="term" value="P:ATP biosynthetic process"/>
    <property type="evidence" value="ECO:0007669"/>
    <property type="project" value="UniProtKB-KW"/>
</dbReference>
<keyword evidence="8" id="KW-0496">Mitochondrion</keyword>
<dbReference type="Pfam" id="PF15141">
    <property type="entry name" value="UQCC3"/>
    <property type="match status" value="1"/>
</dbReference>
<reference evidence="12" key="1">
    <citation type="submission" date="2025-05" db="UniProtKB">
        <authorList>
            <consortium name="Ensembl"/>
        </authorList>
    </citation>
    <scope>IDENTIFICATION</scope>
</reference>
<evidence type="ECO:0000313" key="13">
    <source>
        <dbReference type="Proteomes" id="UP000694427"/>
    </source>
</evidence>
<keyword evidence="6" id="KW-0999">Mitochondrion inner membrane</keyword>
<keyword evidence="13" id="KW-1185">Reference proteome</keyword>
<evidence type="ECO:0000256" key="4">
    <source>
        <dbReference type="ARBA" id="ARBA00016475"/>
    </source>
</evidence>
<keyword evidence="10" id="KW-0066">ATP synthesis</keyword>
<proteinExistence type="inferred from homology"/>
<dbReference type="GO" id="GO:0005743">
    <property type="term" value="C:mitochondrial inner membrane"/>
    <property type="evidence" value="ECO:0007669"/>
    <property type="project" value="UniProtKB-SubCell"/>
</dbReference>
<comment type="subcellular location">
    <subcellularLocation>
        <location evidence="2">Mitochondrion inner membrane</location>
        <topology evidence="2">Single-pass membrane protein</topology>
    </subcellularLocation>
</comment>
<dbReference type="Ensembl" id="ENSCCRT00010001392.1">
    <property type="protein sequence ID" value="ENSCCRP00010001264.1"/>
    <property type="gene ID" value="ENSCCRG00010000614.1"/>
</dbReference>
<dbReference type="InterPro" id="IPR027896">
    <property type="entry name" value="UQCC3"/>
</dbReference>
<dbReference type="Proteomes" id="UP000694701">
    <property type="component" value="Unplaced"/>
</dbReference>
<dbReference type="GO" id="GO:0034551">
    <property type="term" value="P:mitochondrial respiratory chain complex III assembly"/>
    <property type="evidence" value="ECO:0007669"/>
    <property type="project" value="InterPro"/>
</dbReference>
<sequence>MSGMRTALASIGVFGLFGVGYGMWAIIAPGEDRKKEILKLCPDPSLDLIFQNLPEANPVRMEESRRRNALMLQVLKDAAETNDNIARGYGGQK</sequence>
<organism evidence="12 14">
    <name type="scientific">Cyprinus carpio</name>
    <name type="common">Common carp</name>
    <dbReference type="NCBI Taxonomy" id="7962"/>
    <lineage>
        <taxon>Eukaryota</taxon>
        <taxon>Metazoa</taxon>
        <taxon>Chordata</taxon>
        <taxon>Craniata</taxon>
        <taxon>Vertebrata</taxon>
        <taxon>Euteleostomi</taxon>
        <taxon>Actinopterygii</taxon>
        <taxon>Neopterygii</taxon>
        <taxon>Teleostei</taxon>
        <taxon>Ostariophysi</taxon>
        <taxon>Cypriniformes</taxon>
        <taxon>Cyprinidae</taxon>
        <taxon>Cyprininae</taxon>
        <taxon>Cyprinus</taxon>
    </lineage>
</organism>